<dbReference type="GO" id="GO:0005886">
    <property type="term" value="C:plasma membrane"/>
    <property type="evidence" value="ECO:0007669"/>
    <property type="project" value="UniProtKB-SubCell"/>
</dbReference>
<feature type="transmembrane region" description="Helical" evidence="1">
    <location>
        <begin position="198"/>
        <end position="219"/>
    </location>
</feature>
<keyword evidence="1" id="KW-1133">Transmembrane helix</keyword>
<feature type="transmembrane region" description="Helical" evidence="1">
    <location>
        <begin position="77"/>
        <end position="97"/>
    </location>
</feature>
<accession>A0A9E3ZU38</accession>
<keyword evidence="1" id="KW-0472">Membrane</keyword>
<evidence type="ECO:0000313" key="2">
    <source>
        <dbReference type="EMBL" id="MCC9273696.1"/>
    </source>
</evidence>
<protein>
    <submittedName>
        <fullName evidence="2">ABC transporter permease</fullName>
    </submittedName>
</protein>
<feature type="transmembrane region" description="Helical" evidence="1">
    <location>
        <begin position="247"/>
        <end position="264"/>
    </location>
</feature>
<dbReference type="EMBL" id="JAJJVO010000080">
    <property type="protein sequence ID" value="MCC9273696.1"/>
    <property type="molecule type" value="Genomic_DNA"/>
</dbReference>
<organism evidence="2 3">
    <name type="scientific">Enterococcus aquimarinus</name>
    <dbReference type="NCBI Taxonomy" id="328396"/>
    <lineage>
        <taxon>Bacteria</taxon>
        <taxon>Bacillati</taxon>
        <taxon>Bacillota</taxon>
        <taxon>Bacilli</taxon>
        <taxon>Lactobacillales</taxon>
        <taxon>Enterococcaceae</taxon>
        <taxon>Enterococcus</taxon>
    </lineage>
</organism>
<keyword evidence="1" id="KW-0812">Transmembrane</keyword>
<comment type="caution">
    <text evidence="2">The sequence shown here is derived from an EMBL/GenBank/DDBJ whole genome shotgun (WGS) entry which is preliminary data.</text>
</comment>
<reference evidence="2" key="1">
    <citation type="journal article" date="2021" name="PeerJ">
        <title>Extensive microbial diversity within the chicken gut microbiome revealed by metagenomics and culture.</title>
        <authorList>
            <person name="Gilroy R."/>
            <person name="Ravi A."/>
            <person name="Getino M."/>
            <person name="Pursley I."/>
            <person name="Horton D.L."/>
            <person name="Alikhan N.F."/>
            <person name="Baker D."/>
            <person name="Gharbi K."/>
            <person name="Hall N."/>
            <person name="Watson M."/>
            <person name="Adriaenssens E.M."/>
            <person name="Foster-Nyarko E."/>
            <person name="Jarju S."/>
            <person name="Secka A."/>
            <person name="Antonio M."/>
            <person name="Oren A."/>
            <person name="Chaudhuri R.R."/>
            <person name="La Ragione R."/>
            <person name="Hildebrand F."/>
            <person name="Pallen M.J."/>
        </authorList>
    </citation>
    <scope>NUCLEOTIDE SEQUENCE</scope>
    <source>
        <strain evidence="2">150</strain>
    </source>
</reference>
<dbReference type="Proteomes" id="UP000813384">
    <property type="component" value="Unassembled WGS sequence"/>
</dbReference>
<gene>
    <name evidence="2" type="ORF">K8V42_05335</name>
</gene>
<reference evidence="2" key="2">
    <citation type="submission" date="2021-11" db="EMBL/GenBank/DDBJ databases">
        <authorList>
            <person name="Gilroy R."/>
        </authorList>
    </citation>
    <scope>NUCLEOTIDE SEQUENCE</scope>
    <source>
        <strain evidence="2">150</strain>
    </source>
</reference>
<name>A0A9E3ZU38_9ENTE</name>
<dbReference type="AlphaFoldDB" id="A0A9E3ZU38"/>
<dbReference type="Pfam" id="PF12679">
    <property type="entry name" value="ABC2_membrane_2"/>
    <property type="match status" value="1"/>
</dbReference>
<dbReference type="PANTHER" id="PTHR37305:SF1">
    <property type="entry name" value="MEMBRANE PROTEIN"/>
    <property type="match status" value="1"/>
</dbReference>
<feature type="transmembrane region" description="Helical" evidence="1">
    <location>
        <begin position="171"/>
        <end position="191"/>
    </location>
</feature>
<sequence>MILSKIEWRNQRKSLLIWTAVFSLLSLLFSAIYPQMFTPVLKDSMATLMSEFPESLLATFHISLSGPANLLQPLGFFAYYFQYLFLAACVYAILLGIQSLIQEESAGTIDFLYAQPISREQIVANKWVVQTIILSLFWFVSACTSLGGLLLFKEKTDTVAAIVEGISAIYWNEWFVLWFFLTLGMFLSTLIHHANQGTSVALSIVFGFYLLGIVSNLYAPLDFLASLSPIHQGIPATILEQGFPHKGILFLISLLFIALTFFVYHRKDFRH</sequence>
<evidence type="ECO:0000256" key="1">
    <source>
        <dbReference type="SAM" id="Phobius"/>
    </source>
</evidence>
<evidence type="ECO:0000313" key="3">
    <source>
        <dbReference type="Proteomes" id="UP000813384"/>
    </source>
</evidence>
<feature type="transmembrane region" description="Helical" evidence="1">
    <location>
        <begin position="127"/>
        <end position="151"/>
    </location>
</feature>
<dbReference type="PANTHER" id="PTHR37305">
    <property type="entry name" value="INTEGRAL MEMBRANE PROTEIN-RELATED"/>
    <property type="match status" value="1"/>
</dbReference>
<dbReference type="GO" id="GO:0140359">
    <property type="term" value="F:ABC-type transporter activity"/>
    <property type="evidence" value="ECO:0007669"/>
    <property type="project" value="InterPro"/>
</dbReference>
<proteinExistence type="predicted"/>